<dbReference type="eggNOG" id="ENOG502R8TZ">
    <property type="taxonomic scope" value="Eukaryota"/>
</dbReference>
<dbReference type="InParanoid" id="W3WS35"/>
<feature type="signal peptide" evidence="1">
    <location>
        <begin position="1"/>
        <end position="27"/>
    </location>
</feature>
<dbReference type="InterPro" id="IPR021889">
    <property type="entry name" value="DUF3500"/>
</dbReference>
<dbReference type="OrthoDB" id="3454460at2759"/>
<evidence type="ECO:0000313" key="2">
    <source>
        <dbReference type="EMBL" id="ETS75641.1"/>
    </source>
</evidence>
<sequence length="375" mass="41113">MLLRIILTVSVCAFIYKSMIMMCPCSADSQEQLGAAQTAAITNAAQSLLALLDSTQHAKALLPYETLESAVPTYFPMPGRPSFNFVGEQYGQSVWSNFPVSDVLRPGLRLGDLTPKQHGAVMELLRATLSDRGYRKVQEIMGSDQALADEGVPYAAGRAVYTIAIFGEPSPTNLWMIQFGGHHLALNMAIYQAQSVLSPVLTGAMPANYMEAGVAKRVLADENDKAFALFDSFDNDQRAEVSINHPVSDVVYGPGEDGKILPAVGLKASMLNQTQQAMLFELIAEWAGILNDVHAAPRLQEIRTDLQDTFFAWSGPSTHEPGRNGASYFRIQGPNLLIEFSPQFPGGDLTNHVHTIYRDPLRSYGRTLAREYELL</sequence>
<protein>
    <recommendedName>
        <fullName evidence="4">DUF3500 domain-containing protein</fullName>
    </recommendedName>
</protein>
<dbReference type="PANTHER" id="PTHR37489:SF1">
    <property type="entry name" value="DUF3500 DOMAIN-CONTAINING PROTEIN"/>
    <property type="match status" value="1"/>
</dbReference>
<evidence type="ECO:0000256" key="1">
    <source>
        <dbReference type="SAM" id="SignalP"/>
    </source>
</evidence>
<dbReference type="HOGENOM" id="CLU_033093_1_1_1"/>
<accession>W3WS35</accession>
<reference evidence="3" key="1">
    <citation type="journal article" date="2015" name="BMC Genomics">
        <title>Genomic and transcriptomic analysis of the endophytic fungus Pestalotiopsis fici reveals its lifestyle and high potential for synthesis of natural products.</title>
        <authorList>
            <person name="Wang X."/>
            <person name="Zhang X."/>
            <person name="Liu L."/>
            <person name="Xiang M."/>
            <person name="Wang W."/>
            <person name="Sun X."/>
            <person name="Che Y."/>
            <person name="Guo L."/>
            <person name="Liu G."/>
            <person name="Guo L."/>
            <person name="Wang C."/>
            <person name="Yin W.B."/>
            <person name="Stadler M."/>
            <person name="Zhang X."/>
            <person name="Liu X."/>
        </authorList>
    </citation>
    <scope>NUCLEOTIDE SEQUENCE [LARGE SCALE GENOMIC DNA]</scope>
    <source>
        <strain evidence="3">W106-1 / CGMCC3.15140</strain>
    </source>
</reference>
<dbReference type="Pfam" id="PF12006">
    <property type="entry name" value="DUF3500"/>
    <property type="match status" value="1"/>
</dbReference>
<keyword evidence="1" id="KW-0732">Signal</keyword>
<feature type="chain" id="PRO_5004834141" description="DUF3500 domain-containing protein" evidence="1">
    <location>
        <begin position="28"/>
        <end position="375"/>
    </location>
</feature>
<dbReference type="EMBL" id="KI912118">
    <property type="protein sequence ID" value="ETS75641.1"/>
    <property type="molecule type" value="Genomic_DNA"/>
</dbReference>
<gene>
    <name evidence="2" type="ORF">PFICI_12585</name>
</gene>
<name>W3WS35_PESFW</name>
<dbReference type="RefSeq" id="XP_007839357.1">
    <property type="nucleotide sequence ID" value="XM_007841166.1"/>
</dbReference>
<dbReference type="GeneID" id="19277598"/>
<dbReference type="KEGG" id="pfy:PFICI_12585"/>
<dbReference type="Proteomes" id="UP000030651">
    <property type="component" value="Unassembled WGS sequence"/>
</dbReference>
<evidence type="ECO:0000313" key="3">
    <source>
        <dbReference type="Proteomes" id="UP000030651"/>
    </source>
</evidence>
<keyword evidence="3" id="KW-1185">Reference proteome</keyword>
<organism evidence="2 3">
    <name type="scientific">Pestalotiopsis fici (strain W106-1 / CGMCC3.15140)</name>
    <dbReference type="NCBI Taxonomy" id="1229662"/>
    <lineage>
        <taxon>Eukaryota</taxon>
        <taxon>Fungi</taxon>
        <taxon>Dikarya</taxon>
        <taxon>Ascomycota</taxon>
        <taxon>Pezizomycotina</taxon>
        <taxon>Sordariomycetes</taxon>
        <taxon>Xylariomycetidae</taxon>
        <taxon>Amphisphaeriales</taxon>
        <taxon>Sporocadaceae</taxon>
        <taxon>Pestalotiopsis</taxon>
    </lineage>
</organism>
<dbReference type="AlphaFoldDB" id="W3WS35"/>
<dbReference type="PANTHER" id="PTHR37489">
    <property type="entry name" value="DUF3500 DOMAIN-CONTAINING PROTEIN"/>
    <property type="match status" value="1"/>
</dbReference>
<proteinExistence type="predicted"/>
<evidence type="ECO:0008006" key="4">
    <source>
        <dbReference type="Google" id="ProtNLM"/>
    </source>
</evidence>
<dbReference type="OMA" id="LWMIQFG"/>